<evidence type="ECO:0000313" key="3">
    <source>
        <dbReference type="Proteomes" id="UP000315010"/>
    </source>
</evidence>
<dbReference type="InterPro" id="IPR045748">
    <property type="entry name" value="DcaP"/>
</dbReference>
<evidence type="ECO:0000256" key="1">
    <source>
        <dbReference type="SAM" id="SignalP"/>
    </source>
</evidence>
<name>A0A5C5Z2G5_9BACT</name>
<organism evidence="2 3">
    <name type="scientific">Novipirellula herctigrandis</name>
    <dbReference type="NCBI Taxonomy" id="2527986"/>
    <lineage>
        <taxon>Bacteria</taxon>
        <taxon>Pseudomonadati</taxon>
        <taxon>Planctomycetota</taxon>
        <taxon>Planctomycetia</taxon>
        <taxon>Pirellulales</taxon>
        <taxon>Pirellulaceae</taxon>
        <taxon>Novipirellula</taxon>
    </lineage>
</organism>
<feature type="chain" id="PRO_5023083183" description="Porin subfamily protein" evidence="1">
    <location>
        <begin position="24"/>
        <end position="457"/>
    </location>
</feature>
<evidence type="ECO:0000313" key="2">
    <source>
        <dbReference type="EMBL" id="TWT81370.1"/>
    </source>
</evidence>
<feature type="signal peptide" evidence="1">
    <location>
        <begin position="1"/>
        <end position="23"/>
    </location>
</feature>
<keyword evidence="1" id="KW-0732">Signal</keyword>
<evidence type="ECO:0008006" key="4">
    <source>
        <dbReference type="Google" id="ProtNLM"/>
    </source>
</evidence>
<sequence precursor="true">MIVRILAFSIAVFVAQCFGNVHAQVDYLLDSSRDEQATFQSEVRQEIADLESRLSELKSTLSPVSVTKPAQRIPFDDAATVANSSYECFTDCKPLVANDWRGSFPGSIRIPGSPVSAKIGGFVRVDSIHDFDAIGSRDNFDTSTIFTDGRDGESTRFHARSTRLNLDVRWPVYGSQLRAFVEGDFFSENDAFRLRHAYAEWGPWVVGRTWTAFTDINALPYTVDFESPAAFVLARRATVRWTHQLEDRWSTTFAVEDPRVILPRPEGFEGDLSFDGQREPWPDVVSRIRYEGPNGEHQFAGIIHFVGFQSGVAPIQTETGWGLAWSGYSKLFERQRLSYEIEFGTGIGNLKGLPEAVPNPFGGIDLLDLFGATVGYEYKWTEHLSSNLVYSFGQTNNAPLVAGDTIKNTTYVAANLVWRPSQRLEVGGEYLFGRLEKLDGASGKANRIQMSVRWFLP</sequence>
<dbReference type="Pfam" id="PF19577">
    <property type="entry name" value="DcaP"/>
    <property type="match status" value="1"/>
</dbReference>
<dbReference type="AlphaFoldDB" id="A0A5C5Z2G5"/>
<proteinExistence type="predicted"/>
<dbReference type="EMBL" id="SJPJ01000001">
    <property type="protein sequence ID" value="TWT81370.1"/>
    <property type="molecule type" value="Genomic_DNA"/>
</dbReference>
<keyword evidence="3" id="KW-1185">Reference proteome</keyword>
<protein>
    <recommendedName>
        <fullName evidence="4">Porin subfamily protein</fullName>
    </recommendedName>
</protein>
<dbReference type="SUPFAM" id="SSF56935">
    <property type="entry name" value="Porins"/>
    <property type="match status" value="1"/>
</dbReference>
<comment type="caution">
    <text evidence="2">The sequence shown here is derived from an EMBL/GenBank/DDBJ whole genome shotgun (WGS) entry which is preliminary data.</text>
</comment>
<reference evidence="2 3" key="1">
    <citation type="submission" date="2019-02" db="EMBL/GenBank/DDBJ databases">
        <title>Deep-cultivation of Planctomycetes and their phenomic and genomic characterization uncovers novel biology.</title>
        <authorList>
            <person name="Wiegand S."/>
            <person name="Jogler M."/>
            <person name="Boedeker C."/>
            <person name="Pinto D."/>
            <person name="Vollmers J."/>
            <person name="Rivas-Marin E."/>
            <person name="Kohn T."/>
            <person name="Peeters S.H."/>
            <person name="Heuer A."/>
            <person name="Rast P."/>
            <person name="Oberbeckmann S."/>
            <person name="Bunk B."/>
            <person name="Jeske O."/>
            <person name="Meyerdierks A."/>
            <person name="Storesund J.E."/>
            <person name="Kallscheuer N."/>
            <person name="Luecker S."/>
            <person name="Lage O.M."/>
            <person name="Pohl T."/>
            <person name="Merkel B.J."/>
            <person name="Hornburger P."/>
            <person name="Mueller R.-W."/>
            <person name="Bruemmer F."/>
            <person name="Labrenz M."/>
            <person name="Spormann A.M."/>
            <person name="Op Den Camp H."/>
            <person name="Overmann J."/>
            <person name="Amann R."/>
            <person name="Jetten M.S.M."/>
            <person name="Mascher T."/>
            <person name="Medema M.H."/>
            <person name="Devos D.P."/>
            <person name="Kaster A.-K."/>
            <person name="Ovreas L."/>
            <person name="Rohde M."/>
            <person name="Galperin M.Y."/>
            <person name="Jogler C."/>
        </authorList>
    </citation>
    <scope>NUCLEOTIDE SEQUENCE [LARGE SCALE GENOMIC DNA]</scope>
    <source>
        <strain evidence="2 3">CA13</strain>
    </source>
</reference>
<dbReference type="Proteomes" id="UP000315010">
    <property type="component" value="Unassembled WGS sequence"/>
</dbReference>
<accession>A0A5C5Z2G5</accession>
<gene>
    <name evidence="2" type="ORF">CA13_28220</name>
</gene>